<evidence type="ECO:0000256" key="7">
    <source>
        <dbReference type="SAM" id="MobiDB-lite"/>
    </source>
</evidence>
<feature type="transmembrane region" description="Helical" evidence="8">
    <location>
        <begin position="75"/>
        <end position="93"/>
    </location>
</feature>
<evidence type="ECO:0000256" key="1">
    <source>
        <dbReference type="ARBA" id="ARBA00004651"/>
    </source>
</evidence>
<reference evidence="10 11" key="1">
    <citation type="submission" date="2020-08" db="EMBL/GenBank/DDBJ databases">
        <title>Genomic Encyclopedia of Type Strains, Phase IV (KMG-IV): sequencing the most valuable type-strain genomes for metagenomic binning, comparative biology and taxonomic classification.</title>
        <authorList>
            <person name="Goeker M."/>
        </authorList>
    </citation>
    <scope>NUCLEOTIDE SEQUENCE [LARGE SCALE GENOMIC DNA]</scope>
    <source>
        <strain evidence="10 11">DSM 25620</strain>
    </source>
</reference>
<accession>A0A7W8AIV1</accession>
<dbReference type="GO" id="GO:0005886">
    <property type="term" value="C:plasma membrane"/>
    <property type="evidence" value="ECO:0007669"/>
    <property type="project" value="UniProtKB-SubCell"/>
</dbReference>
<sequence>MYTLQELAKKAKPASAGSRGAEAVLQPDTDIRASQAVSSSSQQDYADSDEARSAQRSWVFPVVGFSDIINWLLRFWWLILLLALVGAAVGIGFGKTAKPRFTAGSDIIVAPSNLQVVPNDVYATSMQAESQLMDIESKLRLLTSGNVMQRVVDELKLQDDPEFNGTEKTLFSGLLGEPKKDDTVDPQQAKNIAALRELSSRVEARRPERSYLINLTVWAREPEKAVILADTVAKAFQDEVAQNERDGAARAARALTEPLSELKKAATEAEMKVAQFRNAQGLQTGNTGELVSAQALTEINSQLVGALSRQAEAKSRYAELTSAGNQALDPSGTLQSPTLTALRTQYATLKQRLDAMTMTYGPRYPELASTQSQIAGLQAQISQETSRILRAAKLDLDQANSVVETLRRQIETARSAVSLDTDAQVTLNDLERDRLTKTTLYQTYLTRAQEIAQRQQIDATNIRIASPALPPKSRSWPPGTALLTVAGAVVGGGLGTGLALLFGFIGLLRAQSRASYKK</sequence>
<organism evidence="10 11">
    <name type="scientific">Pseudochrobactrum saccharolyticum</name>
    <dbReference type="NCBI Taxonomy" id="354352"/>
    <lineage>
        <taxon>Bacteria</taxon>
        <taxon>Pseudomonadati</taxon>
        <taxon>Pseudomonadota</taxon>
        <taxon>Alphaproteobacteria</taxon>
        <taxon>Hyphomicrobiales</taxon>
        <taxon>Brucellaceae</taxon>
        <taxon>Pseudochrobactrum</taxon>
    </lineage>
</organism>
<evidence type="ECO:0000313" key="10">
    <source>
        <dbReference type="EMBL" id="MBB5089813.1"/>
    </source>
</evidence>
<dbReference type="GO" id="GO:0004713">
    <property type="term" value="F:protein tyrosine kinase activity"/>
    <property type="evidence" value="ECO:0007669"/>
    <property type="project" value="TreeGrafter"/>
</dbReference>
<evidence type="ECO:0000256" key="8">
    <source>
        <dbReference type="SAM" id="Phobius"/>
    </source>
</evidence>
<dbReference type="InterPro" id="IPR003856">
    <property type="entry name" value="LPS_length_determ_N"/>
</dbReference>
<feature type="compositionally biased region" description="Low complexity" evidence="7">
    <location>
        <begin position="33"/>
        <end position="45"/>
    </location>
</feature>
<dbReference type="Proteomes" id="UP000531231">
    <property type="component" value="Unassembled WGS sequence"/>
</dbReference>
<evidence type="ECO:0000256" key="4">
    <source>
        <dbReference type="ARBA" id="ARBA00022989"/>
    </source>
</evidence>
<keyword evidence="3 8" id="KW-0812">Transmembrane</keyword>
<protein>
    <submittedName>
        <fullName evidence="10">Uncharacterized protein involved in exopolysaccharide biosynthesis</fullName>
    </submittedName>
</protein>
<keyword evidence="5 8" id="KW-0472">Membrane</keyword>
<evidence type="ECO:0000256" key="2">
    <source>
        <dbReference type="ARBA" id="ARBA00022475"/>
    </source>
</evidence>
<proteinExistence type="predicted"/>
<keyword evidence="6" id="KW-0175">Coiled coil</keyword>
<feature type="region of interest" description="Disordered" evidence="7">
    <location>
        <begin position="1"/>
        <end position="46"/>
    </location>
</feature>
<dbReference type="AlphaFoldDB" id="A0A7W8AIV1"/>
<evidence type="ECO:0000256" key="5">
    <source>
        <dbReference type="ARBA" id="ARBA00023136"/>
    </source>
</evidence>
<comment type="subcellular location">
    <subcellularLocation>
        <location evidence="1">Cell membrane</location>
        <topology evidence="1">Multi-pass membrane protein</topology>
    </subcellularLocation>
</comment>
<name>A0A7W8AIV1_9HYPH</name>
<keyword evidence="2" id="KW-1003">Cell membrane</keyword>
<dbReference type="Pfam" id="PF02706">
    <property type="entry name" value="Wzz"/>
    <property type="match status" value="1"/>
</dbReference>
<evidence type="ECO:0000256" key="6">
    <source>
        <dbReference type="SAM" id="Coils"/>
    </source>
</evidence>
<keyword evidence="4 8" id="KW-1133">Transmembrane helix</keyword>
<evidence type="ECO:0000256" key="3">
    <source>
        <dbReference type="ARBA" id="ARBA00022692"/>
    </source>
</evidence>
<evidence type="ECO:0000313" key="11">
    <source>
        <dbReference type="Proteomes" id="UP000531231"/>
    </source>
</evidence>
<dbReference type="RefSeq" id="WP_151158462.1">
    <property type="nucleotide sequence ID" value="NZ_JACHIL010000001.1"/>
</dbReference>
<feature type="domain" description="Polysaccharide chain length determinant N-terminal" evidence="9">
    <location>
        <begin position="66"/>
        <end position="155"/>
    </location>
</feature>
<gene>
    <name evidence="10" type="ORF">HNQ68_000325</name>
</gene>
<comment type="caution">
    <text evidence="10">The sequence shown here is derived from an EMBL/GenBank/DDBJ whole genome shotgun (WGS) entry which is preliminary data.</text>
</comment>
<feature type="coiled-coil region" evidence="6">
    <location>
        <begin position="367"/>
        <end position="416"/>
    </location>
</feature>
<evidence type="ECO:0000259" key="9">
    <source>
        <dbReference type="Pfam" id="PF02706"/>
    </source>
</evidence>
<dbReference type="EMBL" id="JACHIL010000001">
    <property type="protein sequence ID" value="MBB5089813.1"/>
    <property type="molecule type" value="Genomic_DNA"/>
</dbReference>
<keyword evidence="11" id="KW-1185">Reference proteome</keyword>
<dbReference type="InterPro" id="IPR050445">
    <property type="entry name" value="Bact_polysacc_biosynth/exp"/>
</dbReference>
<dbReference type="PANTHER" id="PTHR32309">
    <property type="entry name" value="TYROSINE-PROTEIN KINASE"/>
    <property type="match status" value="1"/>
</dbReference>
<feature type="transmembrane region" description="Helical" evidence="8">
    <location>
        <begin position="481"/>
        <end position="508"/>
    </location>
</feature>
<dbReference type="PANTHER" id="PTHR32309:SF13">
    <property type="entry name" value="FERRIC ENTEROBACTIN TRANSPORT PROTEIN FEPE"/>
    <property type="match status" value="1"/>
</dbReference>